<dbReference type="Proteomes" id="UP001229421">
    <property type="component" value="Unassembled WGS sequence"/>
</dbReference>
<organism evidence="2 3">
    <name type="scientific">Tagetes erecta</name>
    <name type="common">African marigold</name>
    <dbReference type="NCBI Taxonomy" id="13708"/>
    <lineage>
        <taxon>Eukaryota</taxon>
        <taxon>Viridiplantae</taxon>
        <taxon>Streptophyta</taxon>
        <taxon>Embryophyta</taxon>
        <taxon>Tracheophyta</taxon>
        <taxon>Spermatophyta</taxon>
        <taxon>Magnoliopsida</taxon>
        <taxon>eudicotyledons</taxon>
        <taxon>Gunneridae</taxon>
        <taxon>Pentapetalae</taxon>
        <taxon>asterids</taxon>
        <taxon>campanulids</taxon>
        <taxon>Asterales</taxon>
        <taxon>Asteraceae</taxon>
        <taxon>Asteroideae</taxon>
        <taxon>Heliantheae alliance</taxon>
        <taxon>Tageteae</taxon>
        <taxon>Tagetes</taxon>
    </lineage>
</organism>
<dbReference type="EMBL" id="JAUHHV010000010">
    <property type="protein sequence ID" value="KAK1411636.1"/>
    <property type="molecule type" value="Genomic_DNA"/>
</dbReference>
<name>A0AAD8JY71_TARER</name>
<accession>A0AAD8JY71</accession>
<protein>
    <submittedName>
        <fullName evidence="2">Uncharacterized protein</fullName>
    </submittedName>
</protein>
<comment type="caution">
    <text evidence="2">The sequence shown here is derived from an EMBL/GenBank/DDBJ whole genome shotgun (WGS) entry which is preliminary data.</text>
</comment>
<gene>
    <name evidence="2" type="ORF">QVD17_38193</name>
</gene>
<feature type="compositionally biased region" description="Acidic residues" evidence="1">
    <location>
        <begin position="97"/>
        <end position="136"/>
    </location>
</feature>
<evidence type="ECO:0000256" key="1">
    <source>
        <dbReference type="SAM" id="MobiDB-lite"/>
    </source>
</evidence>
<sequence length="144" mass="16320">MIRFLRRMKYVYAMCAKPVVYARLIKSFWRTAEVVTDEAGVSVVRGNITRQLQLTVSEESIRTALRIDDEEIDLLDLVDEVPDNLLDDDEFRARYPEDDDENESDNGDDDSSNDGDDENDGSVEEESAESVPEEAEIVGVDKPL</sequence>
<dbReference type="AlphaFoldDB" id="A0AAD8JY71"/>
<keyword evidence="3" id="KW-1185">Reference proteome</keyword>
<proteinExistence type="predicted"/>
<feature type="region of interest" description="Disordered" evidence="1">
    <location>
        <begin position="88"/>
        <end position="144"/>
    </location>
</feature>
<evidence type="ECO:0000313" key="2">
    <source>
        <dbReference type="EMBL" id="KAK1411636.1"/>
    </source>
</evidence>
<reference evidence="2" key="1">
    <citation type="journal article" date="2023" name="bioRxiv">
        <title>Improved chromosome-level genome assembly for marigold (Tagetes erecta).</title>
        <authorList>
            <person name="Jiang F."/>
            <person name="Yuan L."/>
            <person name="Wang S."/>
            <person name="Wang H."/>
            <person name="Xu D."/>
            <person name="Wang A."/>
            <person name="Fan W."/>
        </authorList>
    </citation>
    <scope>NUCLEOTIDE SEQUENCE</scope>
    <source>
        <strain evidence="2">WSJ</strain>
        <tissue evidence="2">Leaf</tissue>
    </source>
</reference>
<evidence type="ECO:0000313" key="3">
    <source>
        <dbReference type="Proteomes" id="UP001229421"/>
    </source>
</evidence>